<organism evidence="4 5">
    <name type="scientific">Hymenobacter ginsengisoli</name>
    <dbReference type="NCBI Taxonomy" id="1051626"/>
    <lineage>
        <taxon>Bacteria</taxon>
        <taxon>Pseudomonadati</taxon>
        <taxon>Bacteroidota</taxon>
        <taxon>Cytophagia</taxon>
        <taxon>Cytophagales</taxon>
        <taxon>Hymenobacteraceae</taxon>
        <taxon>Hymenobacter</taxon>
    </lineage>
</organism>
<name>A0ABP8Q4K9_9BACT</name>
<dbReference type="PROSITE" id="PS51186">
    <property type="entry name" value="GNAT"/>
    <property type="match status" value="1"/>
</dbReference>
<feature type="domain" description="N-acetyltransferase" evidence="3">
    <location>
        <begin position="6"/>
        <end position="162"/>
    </location>
</feature>
<reference evidence="5" key="1">
    <citation type="journal article" date="2019" name="Int. J. Syst. Evol. Microbiol.">
        <title>The Global Catalogue of Microorganisms (GCM) 10K type strain sequencing project: providing services to taxonomists for standard genome sequencing and annotation.</title>
        <authorList>
            <consortium name="The Broad Institute Genomics Platform"/>
            <consortium name="The Broad Institute Genome Sequencing Center for Infectious Disease"/>
            <person name="Wu L."/>
            <person name="Ma J."/>
        </authorList>
    </citation>
    <scope>NUCLEOTIDE SEQUENCE [LARGE SCALE GENOMIC DNA]</scope>
    <source>
        <strain evidence="5">JCM 17841</strain>
    </source>
</reference>
<dbReference type="InterPro" id="IPR050832">
    <property type="entry name" value="Bact_Acetyltransf"/>
</dbReference>
<comment type="caution">
    <text evidence="4">The sequence shown here is derived from an EMBL/GenBank/DDBJ whole genome shotgun (WGS) entry which is preliminary data.</text>
</comment>
<dbReference type="Gene3D" id="3.40.630.30">
    <property type="match status" value="1"/>
</dbReference>
<dbReference type="EMBL" id="BAABGQ010000005">
    <property type="protein sequence ID" value="GAA4496155.1"/>
    <property type="molecule type" value="Genomic_DNA"/>
</dbReference>
<evidence type="ECO:0000313" key="4">
    <source>
        <dbReference type="EMBL" id="GAA4496155.1"/>
    </source>
</evidence>
<sequence>METPAPTFSPATAADAPALADLINRAYRSEASQAGWTTEGHLLDGPRVDEETLRTMLAAPAAVLLKAELSGQLAGCVYLENQGKYLYLSMLAVAPEAQAHGLGRQLLGAAEAHARQLGCASIQMSVLELRPELLAWYERQGYRRTGASEPFPATTRFGRPRQPLTLLALEKAIANG</sequence>
<dbReference type="Proteomes" id="UP001501243">
    <property type="component" value="Unassembled WGS sequence"/>
</dbReference>
<dbReference type="PANTHER" id="PTHR43877">
    <property type="entry name" value="AMINOALKYLPHOSPHONATE N-ACETYLTRANSFERASE-RELATED-RELATED"/>
    <property type="match status" value="1"/>
</dbReference>
<dbReference type="RefSeq" id="WP_208132375.1">
    <property type="nucleotide sequence ID" value="NZ_BAABGQ010000005.1"/>
</dbReference>
<dbReference type="SUPFAM" id="SSF55729">
    <property type="entry name" value="Acyl-CoA N-acyltransferases (Nat)"/>
    <property type="match status" value="1"/>
</dbReference>
<dbReference type="InterPro" id="IPR000182">
    <property type="entry name" value="GNAT_dom"/>
</dbReference>
<dbReference type="Pfam" id="PF00583">
    <property type="entry name" value="Acetyltransf_1"/>
    <property type="match status" value="1"/>
</dbReference>
<protein>
    <submittedName>
        <fullName evidence="4">GNAT family N-acetyltransferase</fullName>
    </submittedName>
</protein>
<evidence type="ECO:0000259" key="3">
    <source>
        <dbReference type="PROSITE" id="PS51186"/>
    </source>
</evidence>
<keyword evidence="5" id="KW-1185">Reference proteome</keyword>
<evidence type="ECO:0000313" key="5">
    <source>
        <dbReference type="Proteomes" id="UP001501243"/>
    </source>
</evidence>
<evidence type="ECO:0000256" key="1">
    <source>
        <dbReference type="ARBA" id="ARBA00022679"/>
    </source>
</evidence>
<dbReference type="InterPro" id="IPR016181">
    <property type="entry name" value="Acyl_CoA_acyltransferase"/>
</dbReference>
<proteinExistence type="predicted"/>
<keyword evidence="2" id="KW-0012">Acyltransferase</keyword>
<keyword evidence="1" id="KW-0808">Transferase</keyword>
<gene>
    <name evidence="4" type="ORF">GCM10023172_08890</name>
</gene>
<accession>A0ABP8Q4K9</accession>
<evidence type="ECO:0000256" key="2">
    <source>
        <dbReference type="ARBA" id="ARBA00023315"/>
    </source>
</evidence>
<dbReference type="CDD" id="cd04301">
    <property type="entry name" value="NAT_SF"/>
    <property type="match status" value="1"/>
</dbReference>